<reference evidence="2 3" key="1">
    <citation type="submission" date="2016-10" db="EMBL/GenBank/DDBJ databases">
        <authorList>
            <person name="de Groot N.N."/>
        </authorList>
    </citation>
    <scope>NUCLEOTIDE SEQUENCE [LARGE SCALE GENOMIC DNA]</scope>
    <source>
        <strain evidence="2 3">DSM 13760</strain>
    </source>
</reference>
<dbReference type="RefSeq" id="WP_177165636.1">
    <property type="nucleotide sequence ID" value="NZ_FOHA01000001.1"/>
</dbReference>
<dbReference type="Proteomes" id="UP000198948">
    <property type="component" value="Unassembled WGS sequence"/>
</dbReference>
<dbReference type="PROSITE" id="PS51257">
    <property type="entry name" value="PROKAR_LIPOPROTEIN"/>
    <property type="match status" value="1"/>
</dbReference>
<dbReference type="Pfam" id="PF14903">
    <property type="entry name" value="WG_beta_rep"/>
    <property type="match status" value="1"/>
</dbReference>
<gene>
    <name evidence="2" type="ORF">SAMN04488559_101306</name>
</gene>
<dbReference type="Gene3D" id="3.10.450.50">
    <property type="match status" value="1"/>
</dbReference>
<organism evidence="2 3">
    <name type="scientific">Isobaculum melis</name>
    <dbReference type="NCBI Taxonomy" id="142588"/>
    <lineage>
        <taxon>Bacteria</taxon>
        <taxon>Bacillati</taxon>
        <taxon>Bacillota</taxon>
        <taxon>Bacilli</taxon>
        <taxon>Lactobacillales</taxon>
        <taxon>Carnobacteriaceae</taxon>
        <taxon>Isobaculum</taxon>
    </lineage>
</organism>
<accession>A0A1H9Q3U8</accession>
<dbReference type="PANTHER" id="PTHR37841:SF1">
    <property type="entry name" value="DUF3298 DOMAIN-CONTAINING PROTEIN"/>
    <property type="match status" value="1"/>
</dbReference>
<dbReference type="EMBL" id="FOHA01000001">
    <property type="protein sequence ID" value="SER54619.1"/>
    <property type="molecule type" value="Genomic_DNA"/>
</dbReference>
<dbReference type="AlphaFoldDB" id="A0A1H9Q3U8"/>
<feature type="region of interest" description="Disordered" evidence="1">
    <location>
        <begin position="157"/>
        <end position="183"/>
    </location>
</feature>
<feature type="compositionally biased region" description="Acidic residues" evidence="1">
    <location>
        <begin position="163"/>
        <end position="174"/>
    </location>
</feature>
<dbReference type="STRING" id="142588.SAMN04488559_101306"/>
<evidence type="ECO:0000313" key="3">
    <source>
        <dbReference type="Proteomes" id="UP000198948"/>
    </source>
</evidence>
<dbReference type="InterPro" id="IPR032774">
    <property type="entry name" value="WG_beta_rep"/>
</dbReference>
<dbReference type="PANTHER" id="PTHR37841">
    <property type="entry name" value="GLR2918 PROTEIN"/>
    <property type="match status" value="1"/>
</dbReference>
<evidence type="ECO:0000256" key="1">
    <source>
        <dbReference type="SAM" id="MobiDB-lite"/>
    </source>
</evidence>
<keyword evidence="3" id="KW-1185">Reference proteome</keyword>
<name>A0A1H9Q3U8_9LACT</name>
<protein>
    <submittedName>
        <fullName evidence="2">WG containing repeat-containing protein</fullName>
    </submittedName>
</protein>
<proteinExistence type="predicted"/>
<sequence length="666" mass="75098">MKKQLLKIMIVFSAIFLLTGCKQNKPASILPQLESAYNEKDLSAIVSCFEPSAQKMMNGMLDLVGGAVGIDSLKDMMPFFSQVAGQSDLFNSEDSDNWGTCKLKEINTEMESDDKAILTYEVTLSYKDKETTSFETAMTMKKVEDKWYIANIQEKTEAQASSESDEVDEAEAEAEEKAKKSESIKPSISKATIIKEPFAEEVDPYNEQNQAWYQELNSDSWSLIAADGTILQKNIASEFKSSGIEGLSWFKEIAEESSAYWGLIDSKGSIIQQPFIYNTCPLEAQRPVIIHGIKDSGGYEILTDNGTKRIKIPENLYRHPFTDSGYTWYQENNQSAYGILDKNGTMIKEPFIYDISGGNEDVYTFEEPDSDKRGMVNSKDGSIIKPPFANKIEDFELGVAWYSEYNDVYGLIDQTGKVLFPPKATGYSGFNASGIAWFQEGSSKGLWGLVNLQGKVIKEPFAQKVEDFSEFGYGIFKGENDLYGFIDDQGEIVKEPFAKELSFISENYVLADNYLYAIDGEKLSETIMKEVQEIGNSDLLWYREYQEWGLVNNEGDIVALPFANAIPAEQKDIFQTFETIPFKGENGWGVVSKYGHVFSENFSREELIFSENGAAWCHDEQEGLYGIMNNLGEYVKEPFAEQVTPFNRYGIAWYYKDGLWGIIKAE</sequence>
<evidence type="ECO:0000313" key="2">
    <source>
        <dbReference type="EMBL" id="SER54619.1"/>
    </source>
</evidence>